<protein>
    <submittedName>
        <fullName evidence="2">Lasso peptide biosynthesis B2 protein</fullName>
    </submittedName>
</protein>
<evidence type="ECO:0000313" key="2">
    <source>
        <dbReference type="EMBL" id="MCL6741568.1"/>
    </source>
</evidence>
<evidence type="ECO:0000313" key="3">
    <source>
        <dbReference type="Proteomes" id="UP001165383"/>
    </source>
</evidence>
<sequence>MTNRAGQRSFWQPKLRTGAAMSRLCWAKLLVRFVPFELWRDRLGYANSDIKAAPARARKLAADVEWAAKRLPFGTKCLPRAMALSWTLRGKGMPNTVVIAVRPDQLRQSSDPLHAWVEVEGETILGELPGPWIETLRIGA</sequence>
<dbReference type="NCBIfam" id="NF033537">
    <property type="entry name" value="lasso_biosyn_B2"/>
    <property type="match status" value="1"/>
</dbReference>
<dbReference type="Proteomes" id="UP001165383">
    <property type="component" value="Unassembled WGS sequence"/>
</dbReference>
<organism evidence="2 3">
    <name type="scientific">Sphingomonas brevis</name>
    <dbReference type="NCBI Taxonomy" id="2908206"/>
    <lineage>
        <taxon>Bacteria</taxon>
        <taxon>Pseudomonadati</taxon>
        <taxon>Pseudomonadota</taxon>
        <taxon>Alphaproteobacteria</taxon>
        <taxon>Sphingomonadales</taxon>
        <taxon>Sphingomonadaceae</taxon>
        <taxon>Sphingomonas</taxon>
    </lineage>
</organism>
<proteinExistence type="predicted"/>
<accession>A0ABT0SB45</accession>
<dbReference type="Pfam" id="PF13471">
    <property type="entry name" value="Transglut_core3"/>
    <property type="match status" value="1"/>
</dbReference>
<evidence type="ECO:0000259" key="1">
    <source>
        <dbReference type="Pfam" id="PF13471"/>
    </source>
</evidence>
<keyword evidence="3" id="KW-1185">Reference proteome</keyword>
<reference evidence="2" key="1">
    <citation type="submission" date="2022-05" db="EMBL/GenBank/DDBJ databases">
        <authorList>
            <person name="Jo J.-H."/>
            <person name="Im W.-T."/>
        </authorList>
    </citation>
    <scope>NUCLEOTIDE SEQUENCE</scope>
    <source>
        <strain evidence="2">RB56-2</strain>
    </source>
</reference>
<dbReference type="RefSeq" id="WP_249915946.1">
    <property type="nucleotide sequence ID" value="NZ_JAMGBB010000001.1"/>
</dbReference>
<gene>
    <name evidence="2" type="ORF">LZ518_10530</name>
</gene>
<comment type="caution">
    <text evidence="2">The sequence shown here is derived from an EMBL/GenBank/DDBJ whole genome shotgun (WGS) entry which is preliminary data.</text>
</comment>
<dbReference type="InterPro" id="IPR053521">
    <property type="entry name" value="McjB-like"/>
</dbReference>
<feature type="domain" description="Microcin J25-processing protein McjB C-terminal" evidence="1">
    <location>
        <begin position="47"/>
        <end position="127"/>
    </location>
</feature>
<dbReference type="EMBL" id="JAMGBB010000001">
    <property type="protein sequence ID" value="MCL6741568.1"/>
    <property type="molecule type" value="Genomic_DNA"/>
</dbReference>
<dbReference type="InterPro" id="IPR032708">
    <property type="entry name" value="McjB_C"/>
</dbReference>
<name>A0ABT0SB45_9SPHN</name>